<dbReference type="Proteomes" id="UP001637618">
    <property type="component" value="Unassembled WGS sequence"/>
</dbReference>
<protein>
    <submittedName>
        <fullName evidence="1">Neuraminidase-like domain-containing protein</fullName>
    </submittedName>
</protein>
<evidence type="ECO:0000313" key="2">
    <source>
        <dbReference type="Proteomes" id="UP001637618"/>
    </source>
</evidence>
<accession>A0ACC7PBJ2</accession>
<dbReference type="EMBL" id="JAPEQY010000006">
    <property type="protein sequence ID" value="MFO2477673.1"/>
    <property type="molecule type" value="Genomic_DNA"/>
</dbReference>
<comment type="caution">
    <text evidence="1">The sequence shown here is derived from an EMBL/GenBank/DDBJ whole genome shotgun (WGS) entry which is preliminary data.</text>
</comment>
<gene>
    <name evidence="1" type="ORF">OOJ96_09680</name>
</gene>
<proteinExistence type="predicted"/>
<organism evidence="1 2">
    <name type="scientific">Pseudomonas imrae</name>
    <dbReference type="NCBI Taxonomy" id="2992837"/>
    <lineage>
        <taxon>Bacteria</taxon>
        <taxon>Pseudomonadati</taxon>
        <taxon>Pseudomonadota</taxon>
        <taxon>Gammaproteobacteria</taxon>
        <taxon>Pseudomonadales</taxon>
        <taxon>Pseudomonadaceae</taxon>
        <taxon>Pseudomonas</taxon>
    </lineage>
</organism>
<name>A0ACC7PBJ2_9PSED</name>
<keyword evidence="2" id="KW-1185">Reference proteome</keyword>
<sequence length="1623" mass="182140">MSETIDRHLNEALRDAMLGYYMAHGISETLKKTIRTPNDLYNHWLLDVQVSQMVPSSPVASAITSVQHYINRIESGLEPGYETQGMSADESLAWREFLQTYPLWSASQQLRYHPADYLDPTLRQDKSESFLQLENDLSQYRIQPDTVLNAVQSYLSRFEEIANIQTLNGYIDGDAGQLTDSTYYFVGKSSTDDTYYWRSLDLSKRSTLKPDTPAAVAWTDWKKINLTFSADTAAHSIRPVFFNNRLFIVWAETIQPLPSSLFTSHTNDAAQNPSENEKKRQAEWRISRYVKFRLCFAYRKVDGSWSLPRTALEELCVFRSLNALTPEQLKNVTQTVAVVDTRSPPTLFMGMMATQLDSDSNQQARFFQAVSVDQSLDIKIVAAAGSPGRYTVPPNVDLARLYAVLTTLFAPKSIQAGLQAPLGGGPDRYNYFSEPLLPQFAHQYFTLFLDYNKDNLQFKTRTQNGKSITLTDETPSHADEKKWNFESKSAAIENAKTITSTYDPATKEIIFTSKITSDFLPSYSIKLSSKTPYIPPELEGSLQAEYSNSLLSIILTSAPELSDSNTSEIKLGERSMIRIHQLVQPSGNFSHHTLFFKNLLSGDAFPNAIHDENSILLTLESRKPDGYIEFSLEGKFINKHAFTHLITHADRMKLVIDRYSGYSLPGDLSSSKKLHFENAMTGENMEVSTPSIRFYKHVIMQSKLPDVATPQAINNSTARILNFTDTEHESLAGALLELKTGNVATARIKIPETSSLQSITVIHGVIALESHEETGVKNLGHALKAVTCAIEEQSSDAPTYAPCIKQEPRESGGTTQFIDFSASSTPKLPAIHLNTDLAGELVKITDASLEPLFSYAAQNGTEPAKAGNSPPGFPDFQSAQGKYLRELYLYLPWTIAHRLNQEQQYAHAETWLHYLFDPRHEQTWKLSLLDPKNRELSYACHSPVEPHYLALSFPTYLRKALYHLYVDILINRGDAAYRLSTPDSLAEAKLWYIRAQSLLGTRPSTTRADVWVPLSLESLLKPSSEAIRQLEHTQASQLSQHCKNAKQQPWFSNNPYFHRPLNTHLVARWDMLESRLHGLRHHLDITGKPMRRSLFAAPLPPSALLTRRAQGTSALATLSLSPLTEVGHYRFQVIFGHALGAVESLLQFGTTLLSLIERKEQAQHLELQQQHAWELAELVVTQQTQALIIDEKNKEALHRSRAIIQGRLDFLAQQLKEGISANERLAGQHYVESADYELAAAIAGAGAGLAMLAPNIFGTSVGGVRLEGPFYTIQAIAQGQANTARANGNDLDRTELFKRRAQEWTHAHQQAHLELGQIDTLLLVHTEQEKATHLQLRNARTALAQTKASYQLLGRRFTTAQLYQWLNAKLSTFYYALYDNAQSLCLAAEACWQYETAIDREFFQSDAWHNASRGLLSAETLKLNLTKMNTAYLQHTPRELEITKTVSLRHRLVECSVATSIMGAAATATKTWEEHKADLVKTGTVDFALSKALLDEDYPGHTLRRIKYISVSLPATLGPYEDIRATLIQTRSEIERPDASPKVDLRVHQQIALSSGLDDSGLFTLRFDSNDRYLPFEYTGAISKWTLAFPNPAKQKAVLESINDIVIHLRYTARATPQTGGRT</sequence>
<reference evidence="1" key="1">
    <citation type="submission" date="2022-11" db="EMBL/GenBank/DDBJ databases">
        <title>Draft genome sequences of strains of Pseudomonas imrae sp. nov.</title>
        <authorList>
            <person name="Salva Serra F."/>
            <person name="Nimje P."/>
            <person name="Moore E.R.B."/>
            <person name="Marathe N.P."/>
        </authorList>
    </citation>
    <scope>NUCLEOTIDE SEQUENCE</scope>
    <source>
        <strain evidence="1">15FMM2</strain>
    </source>
</reference>
<evidence type="ECO:0000313" key="1">
    <source>
        <dbReference type="EMBL" id="MFO2477673.1"/>
    </source>
</evidence>